<sequence length="206" mass="22691">MRFKCGKFIPCLMLLSSILLHGEIKVEGITIEEKTNGTLISIHLNNHLPDDQISGWFKETGWFYVTLHGVTVDTNRAWPLIRTGAVTGFEVHQVAESAQLNFHLKQQVEDFEIISDSEGKVSLTLRLPLTESATAIEKAGKRPAGQEVTVGPPEELTWRAAVPYSLMFLGAGLAAKGSLRSEKQETTAGVLMIIAGWLLYSQAEKD</sequence>
<proteinExistence type="predicted"/>
<name>A0A381RQE6_9ZZZZ</name>
<reference evidence="1" key="1">
    <citation type="submission" date="2018-05" db="EMBL/GenBank/DDBJ databases">
        <authorList>
            <person name="Lanie J.A."/>
            <person name="Ng W.-L."/>
            <person name="Kazmierczak K.M."/>
            <person name="Andrzejewski T.M."/>
            <person name="Davidsen T.M."/>
            <person name="Wayne K.J."/>
            <person name="Tettelin H."/>
            <person name="Glass J.I."/>
            <person name="Rusch D."/>
            <person name="Podicherti R."/>
            <person name="Tsui H.-C.T."/>
            <person name="Winkler M.E."/>
        </authorList>
    </citation>
    <scope>NUCLEOTIDE SEQUENCE</scope>
</reference>
<dbReference type="AlphaFoldDB" id="A0A381RQE6"/>
<gene>
    <name evidence="1" type="ORF">METZ01_LOCUS46318</name>
</gene>
<accession>A0A381RQE6</accession>
<dbReference type="EMBL" id="UINC01002149">
    <property type="protein sequence ID" value="SUZ93464.1"/>
    <property type="molecule type" value="Genomic_DNA"/>
</dbReference>
<evidence type="ECO:0000313" key="1">
    <source>
        <dbReference type="EMBL" id="SUZ93464.1"/>
    </source>
</evidence>
<protein>
    <submittedName>
        <fullName evidence="1">Uncharacterized protein</fullName>
    </submittedName>
</protein>
<organism evidence="1">
    <name type="scientific">marine metagenome</name>
    <dbReference type="NCBI Taxonomy" id="408172"/>
    <lineage>
        <taxon>unclassified sequences</taxon>
        <taxon>metagenomes</taxon>
        <taxon>ecological metagenomes</taxon>
    </lineage>
</organism>